<organism evidence="2 3">
    <name type="scientific">Sporidiobolus salmonicolor</name>
    <name type="common">Yeast-like fungus</name>
    <name type="synonym">Sporobolomyces salmonicolor</name>
    <dbReference type="NCBI Taxonomy" id="5005"/>
    <lineage>
        <taxon>Eukaryota</taxon>
        <taxon>Fungi</taxon>
        <taxon>Dikarya</taxon>
        <taxon>Basidiomycota</taxon>
        <taxon>Pucciniomycotina</taxon>
        <taxon>Microbotryomycetes</taxon>
        <taxon>Sporidiobolales</taxon>
        <taxon>Sporidiobolaceae</taxon>
        <taxon>Sporobolomyces</taxon>
    </lineage>
</organism>
<reference evidence="3" key="1">
    <citation type="submission" date="2015-02" db="EMBL/GenBank/DDBJ databases">
        <authorList>
            <person name="Gon?alves P."/>
        </authorList>
    </citation>
    <scope>NUCLEOTIDE SEQUENCE [LARGE SCALE GENOMIC DNA]</scope>
</reference>
<accession>A0A0D6ER85</accession>
<keyword evidence="3" id="KW-1185">Reference proteome</keyword>
<feature type="compositionally biased region" description="Low complexity" evidence="1">
    <location>
        <begin position="8"/>
        <end position="34"/>
    </location>
</feature>
<dbReference type="OrthoDB" id="2120038at2759"/>
<dbReference type="AlphaFoldDB" id="A0A0D6ER85"/>
<name>A0A0D6ER85_SPOSA</name>
<dbReference type="Proteomes" id="UP000243876">
    <property type="component" value="Unassembled WGS sequence"/>
</dbReference>
<protein>
    <submittedName>
        <fullName evidence="2">SPOSA6832_04082-mRNA-1:cds</fullName>
    </submittedName>
</protein>
<dbReference type="PANTHER" id="PTHR42100">
    <property type="entry name" value="OXIDOREDUCTASE 178 KDA SUBUNIT, PUTATIVE (AFU_ORTHOLOGUE AFUA_8G04320)-RELATED"/>
    <property type="match status" value="1"/>
</dbReference>
<feature type="region of interest" description="Disordered" evidence="1">
    <location>
        <begin position="1"/>
        <end position="44"/>
    </location>
</feature>
<proteinExistence type="predicted"/>
<dbReference type="InterPro" id="IPR034444">
    <property type="entry name" value="Nuo17.8"/>
</dbReference>
<gene>
    <name evidence="2" type="primary">SPOSA6832_04082</name>
</gene>
<dbReference type="PANTHER" id="PTHR42100:SF1">
    <property type="entry name" value="OXIDOREDUCTASE 178 KDA SUBUNIT, PUTATIVE (AFU_ORTHOLOGUE AFUA_8G04320)-RELATED"/>
    <property type="match status" value="1"/>
</dbReference>
<evidence type="ECO:0000256" key="1">
    <source>
        <dbReference type="SAM" id="MobiDB-lite"/>
    </source>
</evidence>
<dbReference type="EMBL" id="CENE01000023">
    <property type="protein sequence ID" value="CEQ42286.1"/>
    <property type="molecule type" value="Genomic_DNA"/>
</dbReference>
<dbReference type="GO" id="GO:0005739">
    <property type="term" value="C:mitochondrion"/>
    <property type="evidence" value="ECO:0007669"/>
    <property type="project" value="InterPro"/>
</dbReference>
<feature type="non-terminal residue" evidence="2">
    <location>
        <position position="1"/>
    </location>
</feature>
<sequence>MSRAVRTPALLARSARPTAAPRAAIRPAARPASTHAHAEPSTDVFPQEGFNAPLWRNLSLAAIGLAIYLRVAPSSSSDAESSEPWLTRYIAYNLAPSADKFRERNNRHLELAKQAADDKLLFQEAERQRVRRLRYLGTFAQASPNLIPADLSDLVIKSEKSDFAQ</sequence>
<evidence type="ECO:0000313" key="3">
    <source>
        <dbReference type="Proteomes" id="UP000243876"/>
    </source>
</evidence>
<evidence type="ECO:0000313" key="2">
    <source>
        <dbReference type="EMBL" id="CEQ42286.1"/>
    </source>
</evidence>